<reference evidence="9 10" key="1">
    <citation type="submission" date="2016-10" db="EMBL/GenBank/DDBJ databases">
        <authorList>
            <person name="de Groot N.N."/>
        </authorList>
    </citation>
    <scope>NUCLEOTIDE SEQUENCE [LARGE SCALE GENOMIC DNA]</scope>
    <source>
        <strain evidence="9 10">DSM 16859</strain>
    </source>
</reference>
<evidence type="ECO:0000313" key="10">
    <source>
        <dbReference type="Proteomes" id="UP000198815"/>
    </source>
</evidence>
<dbReference type="Pfam" id="PF03610">
    <property type="entry name" value="EIIA-man"/>
    <property type="match status" value="1"/>
</dbReference>
<dbReference type="GO" id="GO:0016020">
    <property type="term" value="C:membrane"/>
    <property type="evidence" value="ECO:0007669"/>
    <property type="project" value="InterPro"/>
</dbReference>
<dbReference type="CDD" id="cd00006">
    <property type="entry name" value="PTS_IIA_man"/>
    <property type="match status" value="1"/>
</dbReference>
<accession>A0A1H9TER1</accession>
<comment type="subcellular location">
    <subcellularLocation>
        <location evidence="1">Cytoplasm</location>
    </subcellularLocation>
</comment>
<keyword evidence="3" id="KW-0963">Cytoplasm</keyword>
<evidence type="ECO:0000256" key="5">
    <source>
        <dbReference type="ARBA" id="ARBA00022679"/>
    </source>
</evidence>
<name>A0A1H9TER1_9ACTN</name>
<dbReference type="PANTHER" id="PTHR33799">
    <property type="entry name" value="PTS PERMEASE-RELATED-RELATED"/>
    <property type="match status" value="1"/>
</dbReference>
<dbReference type="Proteomes" id="UP000198815">
    <property type="component" value="Unassembled WGS sequence"/>
</dbReference>
<dbReference type="EMBL" id="FOGZ01000022">
    <property type="protein sequence ID" value="SER95596.1"/>
    <property type="molecule type" value="Genomic_DNA"/>
</dbReference>
<keyword evidence="6" id="KW-0598">Phosphotransferase system</keyword>
<dbReference type="GO" id="GO:0016301">
    <property type="term" value="F:kinase activity"/>
    <property type="evidence" value="ECO:0007669"/>
    <property type="project" value="UniProtKB-KW"/>
</dbReference>
<evidence type="ECO:0000256" key="4">
    <source>
        <dbReference type="ARBA" id="ARBA00022597"/>
    </source>
</evidence>
<keyword evidence="7" id="KW-0418">Kinase</keyword>
<dbReference type="InterPro" id="IPR004701">
    <property type="entry name" value="PTS_EIIA_man-typ"/>
</dbReference>
<dbReference type="GO" id="GO:0005737">
    <property type="term" value="C:cytoplasm"/>
    <property type="evidence" value="ECO:0007669"/>
    <property type="project" value="UniProtKB-SubCell"/>
</dbReference>
<protein>
    <submittedName>
        <fullName evidence="9">PTS system, mannose-specific IIB component</fullName>
    </submittedName>
</protein>
<keyword evidence="2" id="KW-0813">Transport</keyword>
<evidence type="ECO:0000256" key="1">
    <source>
        <dbReference type="ARBA" id="ARBA00004496"/>
    </source>
</evidence>
<keyword evidence="10" id="KW-1185">Reference proteome</keyword>
<evidence type="ECO:0000256" key="3">
    <source>
        <dbReference type="ARBA" id="ARBA00022490"/>
    </source>
</evidence>
<dbReference type="PANTHER" id="PTHR33799:SF1">
    <property type="entry name" value="PTS SYSTEM MANNOSE-SPECIFIC EIIAB COMPONENT-RELATED"/>
    <property type="match status" value="1"/>
</dbReference>
<feature type="domain" description="PTS EIIA type-4" evidence="8">
    <location>
        <begin position="1"/>
        <end position="122"/>
    </location>
</feature>
<dbReference type="InterPro" id="IPR051471">
    <property type="entry name" value="Bacterial_PTS_sugar_comp"/>
</dbReference>
<sequence>MVRVIVAAHGQLASALVKATAMIVGSDPELIAVDFELDEQPQELYEKCRAAMGEASDVVFLVDMLGGSPYNAATHCCVALSSCDVVTGVNLPMVIDAASRAKQNANVAHIVRTAIQAGRSSVRALLTPLAPPDAPDELS</sequence>
<dbReference type="GO" id="GO:0009401">
    <property type="term" value="P:phosphoenolpyruvate-dependent sugar phosphotransferase system"/>
    <property type="evidence" value="ECO:0007669"/>
    <property type="project" value="UniProtKB-KW"/>
</dbReference>
<dbReference type="InterPro" id="IPR036662">
    <property type="entry name" value="PTS_EIIA_man-typ_sf"/>
</dbReference>
<gene>
    <name evidence="9" type="ORF">SAMN05443377_1228</name>
</gene>
<dbReference type="PROSITE" id="PS51096">
    <property type="entry name" value="PTS_EIIA_TYPE_4"/>
    <property type="match status" value="1"/>
</dbReference>
<dbReference type="SUPFAM" id="SSF53062">
    <property type="entry name" value="PTS system fructose IIA component-like"/>
    <property type="match status" value="1"/>
</dbReference>
<evidence type="ECO:0000256" key="2">
    <source>
        <dbReference type="ARBA" id="ARBA00022448"/>
    </source>
</evidence>
<dbReference type="STRING" id="64702.SAMN05443377_1228"/>
<organism evidence="9 10">
    <name type="scientific">Propionibacterium cyclohexanicum</name>
    <dbReference type="NCBI Taxonomy" id="64702"/>
    <lineage>
        <taxon>Bacteria</taxon>
        <taxon>Bacillati</taxon>
        <taxon>Actinomycetota</taxon>
        <taxon>Actinomycetes</taxon>
        <taxon>Propionibacteriales</taxon>
        <taxon>Propionibacteriaceae</taxon>
        <taxon>Propionibacterium</taxon>
    </lineage>
</organism>
<evidence type="ECO:0000256" key="7">
    <source>
        <dbReference type="ARBA" id="ARBA00022777"/>
    </source>
</evidence>
<proteinExistence type="predicted"/>
<dbReference type="AlphaFoldDB" id="A0A1H9TER1"/>
<dbReference type="InterPro" id="IPR033887">
    <property type="entry name" value="PTS_IIA_man"/>
</dbReference>
<keyword evidence="5" id="KW-0808">Transferase</keyword>
<keyword evidence="4" id="KW-0762">Sugar transport</keyword>
<evidence type="ECO:0000313" key="9">
    <source>
        <dbReference type="EMBL" id="SER95596.1"/>
    </source>
</evidence>
<evidence type="ECO:0000256" key="6">
    <source>
        <dbReference type="ARBA" id="ARBA00022683"/>
    </source>
</evidence>
<dbReference type="Gene3D" id="3.40.50.510">
    <property type="entry name" value="Phosphotransferase system, mannose-type IIA component"/>
    <property type="match status" value="1"/>
</dbReference>
<dbReference type="RefSeq" id="WP_177170177.1">
    <property type="nucleotide sequence ID" value="NZ_FOGZ01000022.1"/>
</dbReference>
<evidence type="ECO:0000259" key="8">
    <source>
        <dbReference type="PROSITE" id="PS51096"/>
    </source>
</evidence>